<dbReference type="Proteomes" id="UP000054851">
    <property type="component" value="Unassembled WGS sequence"/>
</dbReference>
<feature type="compositionally biased region" description="Basic and acidic residues" evidence="1">
    <location>
        <begin position="1"/>
        <end position="30"/>
    </location>
</feature>
<gene>
    <name evidence="2" type="ORF">AWB79_05958</name>
</gene>
<accession>A0A158CTN3</accession>
<feature type="compositionally biased region" description="Basic residues" evidence="1">
    <location>
        <begin position="45"/>
        <end position="54"/>
    </location>
</feature>
<keyword evidence="3" id="KW-1185">Reference proteome</keyword>
<evidence type="ECO:0000313" key="2">
    <source>
        <dbReference type="EMBL" id="SAK85678.1"/>
    </source>
</evidence>
<reference evidence="2" key="1">
    <citation type="submission" date="2016-01" db="EMBL/GenBank/DDBJ databases">
        <authorList>
            <person name="Peeters C."/>
        </authorList>
    </citation>
    <scope>NUCLEOTIDE SEQUENCE</scope>
    <source>
        <strain evidence="2">LMG 29322</strain>
    </source>
</reference>
<comment type="caution">
    <text evidence="2">The sequence shown here is derived from an EMBL/GenBank/DDBJ whole genome shotgun (WGS) entry which is preliminary data.</text>
</comment>
<sequence>MRFADIFKRPKKGDAPARSDAGPHHEEHAKSVQKQAKTVWDAIGRRRHKDAKWH</sequence>
<name>A0A158CTN3_9BURK</name>
<dbReference type="AlphaFoldDB" id="A0A158CTN3"/>
<protein>
    <submittedName>
        <fullName evidence="2">Uncharacterized protein</fullName>
    </submittedName>
</protein>
<dbReference type="EMBL" id="FCOA02000028">
    <property type="protein sequence ID" value="SAK85678.1"/>
    <property type="molecule type" value="Genomic_DNA"/>
</dbReference>
<evidence type="ECO:0000313" key="3">
    <source>
        <dbReference type="Proteomes" id="UP000054851"/>
    </source>
</evidence>
<proteinExistence type="predicted"/>
<feature type="region of interest" description="Disordered" evidence="1">
    <location>
        <begin position="1"/>
        <end position="54"/>
    </location>
</feature>
<organism evidence="2 3">
    <name type="scientific">Caballeronia hypogeia</name>
    <dbReference type="NCBI Taxonomy" id="1777140"/>
    <lineage>
        <taxon>Bacteria</taxon>
        <taxon>Pseudomonadati</taxon>
        <taxon>Pseudomonadota</taxon>
        <taxon>Betaproteobacteria</taxon>
        <taxon>Burkholderiales</taxon>
        <taxon>Burkholderiaceae</taxon>
        <taxon>Caballeronia</taxon>
    </lineage>
</organism>
<evidence type="ECO:0000256" key="1">
    <source>
        <dbReference type="SAM" id="MobiDB-lite"/>
    </source>
</evidence>